<feature type="region of interest" description="Disordered" evidence="1">
    <location>
        <begin position="25"/>
        <end position="44"/>
    </location>
</feature>
<dbReference type="EMBL" id="JAGTJQ010000002">
    <property type="protein sequence ID" value="KAH7038470.1"/>
    <property type="molecule type" value="Genomic_DNA"/>
</dbReference>
<gene>
    <name evidence="2" type="ORF">B0I36DRAFT_346415</name>
</gene>
<proteinExistence type="predicted"/>
<evidence type="ECO:0000313" key="3">
    <source>
        <dbReference type="Proteomes" id="UP000756346"/>
    </source>
</evidence>
<sequence length="217" mass="23231">MATEQHVCRPYGNDTTPVATSLITDTTACGRGSPGQSADGQEGALAAILPTQQTRPARSRQSQTAHRPSSAGSQTRAPRIHGRSSTLRPSYKPLRPCHSSEQPSVPEDYQPNSVGTSTQEHILHAPPSPDYGASVAPAPPPPRCLASARSISSTAPQSSPPSATARPPSHRHSPCRPSCLRREKEEKRRTTHPPMGVLIRPKAKLFPVVSTLVNELR</sequence>
<feature type="compositionally biased region" description="Polar residues" evidence="1">
    <location>
        <begin position="50"/>
        <end position="76"/>
    </location>
</feature>
<dbReference type="GeneID" id="70186006"/>
<comment type="caution">
    <text evidence="2">The sequence shown here is derived from an EMBL/GenBank/DDBJ whole genome shotgun (WGS) entry which is preliminary data.</text>
</comment>
<feature type="compositionally biased region" description="Polar residues" evidence="1">
    <location>
        <begin position="110"/>
        <end position="120"/>
    </location>
</feature>
<evidence type="ECO:0000313" key="2">
    <source>
        <dbReference type="EMBL" id="KAH7038470.1"/>
    </source>
</evidence>
<feature type="compositionally biased region" description="Low complexity" evidence="1">
    <location>
        <begin position="147"/>
        <end position="167"/>
    </location>
</feature>
<keyword evidence="3" id="KW-1185">Reference proteome</keyword>
<name>A0A9P9BT22_9PEZI</name>
<organism evidence="2 3">
    <name type="scientific">Microdochium trichocladiopsis</name>
    <dbReference type="NCBI Taxonomy" id="1682393"/>
    <lineage>
        <taxon>Eukaryota</taxon>
        <taxon>Fungi</taxon>
        <taxon>Dikarya</taxon>
        <taxon>Ascomycota</taxon>
        <taxon>Pezizomycotina</taxon>
        <taxon>Sordariomycetes</taxon>
        <taxon>Xylariomycetidae</taxon>
        <taxon>Xylariales</taxon>
        <taxon>Microdochiaceae</taxon>
        <taxon>Microdochium</taxon>
    </lineage>
</organism>
<dbReference type="Proteomes" id="UP000756346">
    <property type="component" value="Unassembled WGS sequence"/>
</dbReference>
<dbReference type="RefSeq" id="XP_046017591.1">
    <property type="nucleotide sequence ID" value="XM_046156460.1"/>
</dbReference>
<reference evidence="2" key="1">
    <citation type="journal article" date="2021" name="Nat. Commun.">
        <title>Genetic determinants of endophytism in the Arabidopsis root mycobiome.</title>
        <authorList>
            <person name="Mesny F."/>
            <person name="Miyauchi S."/>
            <person name="Thiergart T."/>
            <person name="Pickel B."/>
            <person name="Atanasova L."/>
            <person name="Karlsson M."/>
            <person name="Huettel B."/>
            <person name="Barry K.W."/>
            <person name="Haridas S."/>
            <person name="Chen C."/>
            <person name="Bauer D."/>
            <person name="Andreopoulos W."/>
            <person name="Pangilinan J."/>
            <person name="LaButti K."/>
            <person name="Riley R."/>
            <person name="Lipzen A."/>
            <person name="Clum A."/>
            <person name="Drula E."/>
            <person name="Henrissat B."/>
            <person name="Kohler A."/>
            <person name="Grigoriev I.V."/>
            <person name="Martin F.M."/>
            <person name="Hacquard S."/>
        </authorList>
    </citation>
    <scope>NUCLEOTIDE SEQUENCE</scope>
    <source>
        <strain evidence="2">MPI-CAGE-CH-0230</strain>
    </source>
</reference>
<feature type="region of interest" description="Disordered" evidence="1">
    <location>
        <begin position="49"/>
        <end position="192"/>
    </location>
</feature>
<evidence type="ECO:0000256" key="1">
    <source>
        <dbReference type="SAM" id="MobiDB-lite"/>
    </source>
</evidence>
<protein>
    <submittedName>
        <fullName evidence="2">Uncharacterized protein</fullName>
    </submittedName>
</protein>
<accession>A0A9P9BT22</accession>
<dbReference type="AlphaFoldDB" id="A0A9P9BT22"/>